<dbReference type="Proteomes" id="UP000177141">
    <property type="component" value="Unassembled WGS sequence"/>
</dbReference>
<evidence type="ECO:0000259" key="2">
    <source>
        <dbReference type="Pfam" id="PF08308"/>
    </source>
</evidence>
<accession>A0A1F7IZ25</accession>
<organism evidence="3 4">
    <name type="scientific">Candidatus Roizmanbacteria bacterium RIFCSPLOWO2_01_FULL_38_12</name>
    <dbReference type="NCBI Taxonomy" id="1802061"/>
    <lineage>
        <taxon>Bacteria</taxon>
        <taxon>Candidatus Roizmaniibacteriota</taxon>
    </lineage>
</organism>
<dbReference type="InterPro" id="IPR013229">
    <property type="entry name" value="PEGA"/>
</dbReference>
<evidence type="ECO:0000313" key="4">
    <source>
        <dbReference type="Proteomes" id="UP000177141"/>
    </source>
</evidence>
<reference evidence="3 4" key="1">
    <citation type="journal article" date="2016" name="Nat. Commun.">
        <title>Thousands of microbial genomes shed light on interconnected biogeochemical processes in an aquifer system.</title>
        <authorList>
            <person name="Anantharaman K."/>
            <person name="Brown C.T."/>
            <person name="Hug L.A."/>
            <person name="Sharon I."/>
            <person name="Castelle C.J."/>
            <person name="Probst A.J."/>
            <person name="Thomas B.C."/>
            <person name="Singh A."/>
            <person name="Wilkins M.J."/>
            <person name="Karaoz U."/>
            <person name="Brodie E.L."/>
            <person name="Williams K.H."/>
            <person name="Hubbard S.S."/>
            <person name="Banfield J.F."/>
        </authorList>
    </citation>
    <scope>NUCLEOTIDE SEQUENCE [LARGE SCALE GENOMIC DNA]</scope>
</reference>
<keyword evidence="1" id="KW-0472">Membrane</keyword>
<keyword evidence="1" id="KW-0812">Transmembrane</keyword>
<dbReference type="AlphaFoldDB" id="A0A1F7IZ25"/>
<keyword evidence="1" id="KW-1133">Transmembrane helix</keyword>
<feature type="transmembrane region" description="Helical" evidence="1">
    <location>
        <begin position="12"/>
        <end position="32"/>
    </location>
</feature>
<dbReference type="STRING" id="1802061.A3A93_05320"/>
<name>A0A1F7IZ25_9BACT</name>
<feature type="domain" description="PEGA" evidence="2">
    <location>
        <begin position="48"/>
        <end position="112"/>
    </location>
</feature>
<dbReference type="Pfam" id="PF08308">
    <property type="entry name" value="PEGA"/>
    <property type="match status" value="1"/>
</dbReference>
<dbReference type="EMBL" id="MGAL01000012">
    <property type="protein sequence ID" value="OGK48610.1"/>
    <property type="molecule type" value="Genomic_DNA"/>
</dbReference>
<comment type="caution">
    <text evidence="3">The sequence shown here is derived from an EMBL/GenBank/DDBJ whole genome shotgun (WGS) entry which is preliminary data.</text>
</comment>
<sequence>MKIILNVTKSIVPRIILFGFFVLVLIAVIAYARGYRINFDEGTVTSTGILSVNSTPRPAKVYVNGELKGATDVNLTLPFGKYNVEVKKDGYTSWQKQVSLKGEIVMSLDARLFSKNPSLTPLTNLGVMKAIPIGNTDKLILISQTGDVEADGIYLFEVGNKALAIFPPLKPLLMKSLLLETIDISTATVDFAPNYRQGILTFIIDQGELAYLISLEDENTQLFEITASKENIITAWNEEKNVEALKIIETLPKKIVPIALSSFQIISLSPDEKKLLYLAKEDATIPIVLEPQLIGANQTVEHRDIKKNSLYIYDKKEDKNFLLPIVVSIDNSLFEIDETPSQTTPTPETATSTAQIATPKVWNEEVVKLITEKVHWYPTSDYLAAMDVNQIKLLQYDGTNEEIVYAGPFQDEFFTISPDWNVLVIINLNPQLNDHGDLYSVGIK</sequence>
<evidence type="ECO:0000313" key="3">
    <source>
        <dbReference type="EMBL" id="OGK48610.1"/>
    </source>
</evidence>
<evidence type="ECO:0000256" key="1">
    <source>
        <dbReference type="SAM" id="Phobius"/>
    </source>
</evidence>
<gene>
    <name evidence="3" type="ORF">A3A93_05320</name>
</gene>
<protein>
    <recommendedName>
        <fullName evidence="2">PEGA domain-containing protein</fullName>
    </recommendedName>
</protein>
<proteinExistence type="predicted"/>